<organism evidence="2">
    <name type="scientific">marine sediment metagenome</name>
    <dbReference type="NCBI Taxonomy" id="412755"/>
    <lineage>
        <taxon>unclassified sequences</taxon>
        <taxon>metagenomes</taxon>
        <taxon>ecological metagenomes</taxon>
    </lineage>
</organism>
<dbReference type="AlphaFoldDB" id="X1NZY8"/>
<gene>
    <name evidence="2" type="ORF">S06H3_29129</name>
</gene>
<feature type="transmembrane region" description="Helical" evidence="1">
    <location>
        <begin position="20"/>
        <end position="38"/>
    </location>
</feature>
<evidence type="ECO:0000256" key="1">
    <source>
        <dbReference type="SAM" id="Phobius"/>
    </source>
</evidence>
<protein>
    <submittedName>
        <fullName evidence="2">Uncharacterized protein</fullName>
    </submittedName>
</protein>
<evidence type="ECO:0000313" key="2">
    <source>
        <dbReference type="EMBL" id="GAI32355.1"/>
    </source>
</evidence>
<name>X1NZY8_9ZZZZ</name>
<feature type="transmembrane region" description="Helical" evidence="1">
    <location>
        <begin position="50"/>
        <end position="67"/>
    </location>
</feature>
<keyword evidence="1" id="KW-0472">Membrane</keyword>
<reference evidence="2" key="1">
    <citation type="journal article" date="2014" name="Front. Microbiol.">
        <title>High frequency of phylogenetically diverse reductive dehalogenase-homologous genes in deep subseafloor sedimentary metagenomes.</title>
        <authorList>
            <person name="Kawai M."/>
            <person name="Futagami T."/>
            <person name="Toyoda A."/>
            <person name="Takaki Y."/>
            <person name="Nishi S."/>
            <person name="Hori S."/>
            <person name="Arai W."/>
            <person name="Tsubouchi T."/>
            <person name="Morono Y."/>
            <person name="Uchiyama I."/>
            <person name="Ito T."/>
            <person name="Fujiyama A."/>
            <person name="Inagaki F."/>
            <person name="Takami H."/>
        </authorList>
    </citation>
    <scope>NUCLEOTIDE SEQUENCE</scope>
    <source>
        <strain evidence="2">Expedition CK06-06</strain>
    </source>
</reference>
<keyword evidence="1" id="KW-1133">Transmembrane helix</keyword>
<accession>X1NZY8</accession>
<sequence>LPFMFIFNTDLLLIGVYHWWHIGIVFASGVIGMLAFASVTQNYFALRNRLYESVLLALVVLIMLRPELPMGWLGYESKFISYIIGALLYVSIYAMQRWRKL</sequence>
<keyword evidence="1" id="KW-0812">Transmembrane</keyword>
<dbReference type="EMBL" id="BARV01017052">
    <property type="protein sequence ID" value="GAI32355.1"/>
    <property type="molecule type" value="Genomic_DNA"/>
</dbReference>
<comment type="caution">
    <text evidence="2">The sequence shown here is derived from an EMBL/GenBank/DDBJ whole genome shotgun (WGS) entry which is preliminary data.</text>
</comment>
<proteinExistence type="predicted"/>
<feature type="non-terminal residue" evidence="2">
    <location>
        <position position="1"/>
    </location>
</feature>
<feature type="transmembrane region" description="Helical" evidence="1">
    <location>
        <begin position="79"/>
        <end position="95"/>
    </location>
</feature>
<dbReference type="InterPro" id="IPR021814">
    <property type="entry name" value="DUF3394"/>
</dbReference>
<dbReference type="Pfam" id="PF11874">
    <property type="entry name" value="DUF3394"/>
    <property type="match status" value="1"/>
</dbReference>